<dbReference type="EMBL" id="VSRR010003062">
    <property type="protein sequence ID" value="MPC34479.1"/>
    <property type="molecule type" value="Genomic_DNA"/>
</dbReference>
<accession>A0A5B7EMT6</accession>
<dbReference type="Proteomes" id="UP000324222">
    <property type="component" value="Unassembled WGS sequence"/>
</dbReference>
<reference evidence="1 2" key="1">
    <citation type="submission" date="2019-05" db="EMBL/GenBank/DDBJ databases">
        <title>Another draft genome of Portunus trituberculatus and its Hox gene families provides insights of decapod evolution.</title>
        <authorList>
            <person name="Jeong J.-H."/>
            <person name="Song I."/>
            <person name="Kim S."/>
            <person name="Choi T."/>
            <person name="Kim D."/>
            <person name="Ryu S."/>
            <person name="Kim W."/>
        </authorList>
    </citation>
    <scope>NUCLEOTIDE SEQUENCE [LARGE SCALE GENOMIC DNA]</scope>
    <source>
        <tissue evidence="1">Muscle</tissue>
    </source>
</reference>
<evidence type="ECO:0000313" key="2">
    <source>
        <dbReference type="Proteomes" id="UP000324222"/>
    </source>
</evidence>
<gene>
    <name evidence="1" type="ORF">E2C01_027870</name>
</gene>
<name>A0A5B7EMT6_PORTR</name>
<dbReference type="AlphaFoldDB" id="A0A5B7EMT6"/>
<keyword evidence="2" id="KW-1185">Reference proteome</keyword>
<proteinExistence type="predicted"/>
<comment type="caution">
    <text evidence="1">The sequence shown here is derived from an EMBL/GenBank/DDBJ whole genome shotgun (WGS) entry which is preliminary data.</text>
</comment>
<protein>
    <submittedName>
        <fullName evidence="1">Uncharacterized protein</fullName>
    </submittedName>
</protein>
<organism evidence="1 2">
    <name type="scientific">Portunus trituberculatus</name>
    <name type="common">Swimming crab</name>
    <name type="synonym">Neptunus trituberculatus</name>
    <dbReference type="NCBI Taxonomy" id="210409"/>
    <lineage>
        <taxon>Eukaryota</taxon>
        <taxon>Metazoa</taxon>
        <taxon>Ecdysozoa</taxon>
        <taxon>Arthropoda</taxon>
        <taxon>Crustacea</taxon>
        <taxon>Multicrustacea</taxon>
        <taxon>Malacostraca</taxon>
        <taxon>Eumalacostraca</taxon>
        <taxon>Eucarida</taxon>
        <taxon>Decapoda</taxon>
        <taxon>Pleocyemata</taxon>
        <taxon>Brachyura</taxon>
        <taxon>Eubrachyura</taxon>
        <taxon>Portunoidea</taxon>
        <taxon>Portunidae</taxon>
        <taxon>Portuninae</taxon>
        <taxon>Portunus</taxon>
    </lineage>
</organism>
<evidence type="ECO:0000313" key="1">
    <source>
        <dbReference type="EMBL" id="MPC34479.1"/>
    </source>
</evidence>
<sequence>MNFVRKYWTTGAPQSCLPSRSSGVHQDPDQCSVPPTLVPPSASSSTFPSIFNVSRAFPVVFNVKCRKYSDGRKKWQMEVSY</sequence>